<gene>
    <name evidence="3" type="ORF">Bpfe_027319</name>
</gene>
<dbReference type="InterPro" id="IPR001098">
    <property type="entry name" value="DNA-dir_DNA_pol_A_palm_dom"/>
</dbReference>
<dbReference type="EMBL" id="JASAOG010000221">
    <property type="protein sequence ID" value="KAK0043225.1"/>
    <property type="molecule type" value="Genomic_DNA"/>
</dbReference>
<evidence type="ECO:0000256" key="1">
    <source>
        <dbReference type="ARBA" id="ARBA00022705"/>
    </source>
</evidence>
<feature type="domain" description="DNA-directed DNA polymerase family A palm" evidence="2">
    <location>
        <begin position="829"/>
        <end position="1038"/>
    </location>
</feature>
<dbReference type="Gene3D" id="3.30.420.10">
    <property type="entry name" value="Ribonuclease H-like superfamily/Ribonuclease H"/>
    <property type="match status" value="1"/>
</dbReference>
<dbReference type="InterPro" id="IPR036397">
    <property type="entry name" value="RNaseH_sf"/>
</dbReference>
<dbReference type="SUPFAM" id="SSF56672">
    <property type="entry name" value="DNA/RNA polymerases"/>
    <property type="match status" value="1"/>
</dbReference>
<protein>
    <submittedName>
        <fullName evidence="3">DNA polymerase I</fullName>
    </submittedName>
</protein>
<comment type="caution">
    <text evidence="3">The sequence shown here is derived from an EMBL/GenBank/DDBJ whole genome shotgun (WGS) entry which is preliminary data.</text>
</comment>
<keyword evidence="1" id="KW-0235">DNA replication</keyword>
<dbReference type="InterPro" id="IPR043502">
    <property type="entry name" value="DNA/RNA_pol_sf"/>
</dbReference>
<dbReference type="Gene3D" id="1.10.150.20">
    <property type="entry name" value="5' to 3' exonuclease, C-terminal subdomain"/>
    <property type="match status" value="1"/>
</dbReference>
<dbReference type="SMART" id="SM00482">
    <property type="entry name" value="POLAc"/>
    <property type="match status" value="1"/>
</dbReference>
<sequence length="1089" mass="123849">MNKFTITPALNPPILNAYSLLSPEAQKTLASIEIKYSNLMRNSNSQIINTYDYYKSIYNATFKKDAEEMNYQDFSGLVTCNRETSANDFSQNRLWESSSYQLQGSNRLKTCKKTQVPTSSKACWFENLSKSPDMPIYEEVTDNATSPLHEKITAEKHIFDACFNLHHTNQNSSHHHVSHHQTAYHRTHSHLEFQIEKPQCHDSEVSDRVPSEKKLFHMELEDSPVLFPSLAEDTENVLEPHKTVELDESPCGSKVSTNDNSNQDKIVEAVDFDLHWSDFEMSQKSQTPPISWSEKKELNNIIEDPLAGINVLDLSSSSQNNQIIVDSESPITITGSATEQPTMISTANIQNNKLAAKCLGTNNERLQISKRKLDDIATELSENTISLENSKKSKKDLTVQEIGRLPLSDKDSTTRDIECIKDKTIKRRKNEFKPPVQVTNKISLKELTVSQPEVITFSTLQSHDQEVLLNKLQAFKSLSLTYIFKENQALINTFNSSDYHYFEADFSQSGRNRLALLPNSQPLSLCYVIDCNTDNKNIIKKMLLAIMGSTKILKIISNLKEFLIALQNYLEIDDQQGIICKNCEDPVIAAWMLNPEMSPSNISQVYQPAGIKLKEGDWLQCLCDSSHLMQTFREKLNQQKLWSVFCSIEMSLTPLLAWMEMSSLQIDLDVLFKYSDILKCKLNKLEKCIYQAAGHKFCLNSHVQLRQVLFEELKLDQKLPATTKLSVTNAFQLRSTSEATLNILSAFHPLPSMILEYRQLQKLKSTYIDGIKACVVGKTLRSHWSQTAAATGRITSSHPNLQAVPKGAITVSKYQETFVCGSNKESNAELLSREPYICNAGHVLLAADFQQIELRILAHLSEDSGLLSKFWHTQAQDIFISLTSEWCEKSIEEVTSEERERTKRVVYSIIYGAGKERLSEYLKVSPDVAKEIMNDFLSRFPSMEVFIKKCWSYARDHGYTETICGRRRYFPHINSSSANLRSQAQRQAVNFCVQGSAADICKLAMIKVDERLKQTQNLSCRLLIQIHDELVWEVPDHQLYHVKDVIQQVIEDTKTLCGSFCTLQVPLPVVFSSGKSWAHLQMINSHQNN</sequence>
<dbReference type="GO" id="GO:0003677">
    <property type="term" value="F:DNA binding"/>
    <property type="evidence" value="ECO:0007669"/>
    <property type="project" value="InterPro"/>
</dbReference>
<dbReference type="SUPFAM" id="SSF53098">
    <property type="entry name" value="Ribonuclease H-like"/>
    <property type="match status" value="1"/>
</dbReference>
<dbReference type="Gene3D" id="3.30.70.370">
    <property type="match status" value="1"/>
</dbReference>
<dbReference type="InterPro" id="IPR012337">
    <property type="entry name" value="RNaseH-like_sf"/>
</dbReference>
<dbReference type="AlphaFoldDB" id="A0AAD8AVI5"/>
<dbReference type="PANTHER" id="PTHR10133">
    <property type="entry name" value="DNA POLYMERASE I"/>
    <property type="match status" value="1"/>
</dbReference>
<organism evidence="3 4">
    <name type="scientific">Biomphalaria pfeifferi</name>
    <name type="common">Bloodfluke planorb</name>
    <name type="synonym">Freshwater snail</name>
    <dbReference type="NCBI Taxonomy" id="112525"/>
    <lineage>
        <taxon>Eukaryota</taxon>
        <taxon>Metazoa</taxon>
        <taxon>Spiralia</taxon>
        <taxon>Lophotrochozoa</taxon>
        <taxon>Mollusca</taxon>
        <taxon>Gastropoda</taxon>
        <taxon>Heterobranchia</taxon>
        <taxon>Euthyneura</taxon>
        <taxon>Panpulmonata</taxon>
        <taxon>Hygrophila</taxon>
        <taxon>Lymnaeoidea</taxon>
        <taxon>Planorbidae</taxon>
        <taxon>Biomphalaria</taxon>
    </lineage>
</organism>
<dbReference type="PRINTS" id="PR00868">
    <property type="entry name" value="DNAPOLI"/>
</dbReference>
<reference evidence="3" key="2">
    <citation type="submission" date="2023-04" db="EMBL/GenBank/DDBJ databases">
        <authorList>
            <person name="Bu L."/>
            <person name="Lu L."/>
            <person name="Laidemitt M.R."/>
            <person name="Zhang S.M."/>
            <person name="Mutuku M."/>
            <person name="Mkoji G."/>
            <person name="Steinauer M."/>
            <person name="Loker E.S."/>
        </authorList>
    </citation>
    <scope>NUCLEOTIDE SEQUENCE</scope>
    <source>
        <strain evidence="3">KasaAsao</strain>
        <tissue evidence="3">Whole Snail</tissue>
    </source>
</reference>
<dbReference type="Pfam" id="PF00476">
    <property type="entry name" value="DNA_pol_A"/>
    <property type="match status" value="1"/>
</dbReference>
<dbReference type="Gene3D" id="1.20.1060.10">
    <property type="entry name" value="Taq DNA Polymerase, Chain T, domain 4"/>
    <property type="match status" value="1"/>
</dbReference>
<name>A0AAD8AVI5_BIOPF</name>
<reference evidence="3" key="1">
    <citation type="journal article" date="2023" name="PLoS Negl. Trop. Dis.">
        <title>A genome sequence for Biomphalaria pfeifferi, the major vector snail for the human-infecting parasite Schistosoma mansoni.</title>
        <authorList>
            <person name="Bu L."/>
            <person name="Lu L."/>
            <person name="Laidemitt M.R."/>
            <person name="Zhang S.M."/>
            <person name="Mutuku M."/>
            <person name="Mkoji G."/>
            <person name="Steinauer M."/>
            <person name="Loker E.S."/>
        </authorList>
    </citation>
    <scope>NUCLEOTIDE SEQUENCE</scope>
    <source>
        <strain evidence="3">KasaAsao</strain>
    </source>
</reference>
<evidence type="ECO:0000259" key="2">
    <source>
        <dbReference type="SMART" id="SM00482"/>
    </source>
</evidence>
<dbReference type="FunFam" id="1.10.150.20:FF:000002">
    <property type="entry name" value="DNA polymerase I"/>
    <property type="match status" value="1"/>
</dbReference>
<evidence type="ECO:0000313" key="4">
    <source>
        <dbReference type="Proteomes" id="UP001233172"/>
    </source>
</evidence>
<keyword evidence="4" id="KW-1185">Reference proteome</keyword>
<dbReference type="GO" id="GO:0006302">
    <property type="term" value="P:double-strand break repair"/>
    <property type="evidence" value="ECO:0007669"/>
    <property type="project" value="TreeGrafter"/>
</dbReference>
<dbReference type="GO" id="GO:0006261">
    <property type="term" value="P:DNA-templated DNA replication"/>
    <property type="evidence" value="ECO:0007669"/>
    <property type="project" value="InterPro"/>
</dbReference>
<dbReference type="InterPro" id="IPR002298">
    <property type="entry name" value="DNA_polymerase_A"/>
</dbReference>
<proteinExistence type="predicted"/>
<dbReference type="GO" id="GO:0003887">
    <property type="term" value="F:DNA-directed DNA polymerase activity"/>
    <property type="evidence" value="ECO:0007669"/>
    <property type="project" value="InterPro"/>
</dbReference>
<dbReference type="PANTHER" id="PTHR10133:SF27">
    <property type="entry name" value="DNA POLYMERASE NU"/>
    <property type="match status" value="1"/>
</dbReference>
<dbReference type="Proteomes" id="UP001233172">
    <property type="component" value="Unassembled WGS sequence"/>
</dbReference>
<dbReference type="CDD" id="cd08638">
    <property type="entry name" value="DNA_pol_A_theta"/>
    <property type="match status" value="1"/>
</dbReference>
<evidence type="ECO:0000313" key="3">
    <source>
        <dbReference type="EMBL" id="KAK0043225.1"/>
    </source>
</evidence>
<accession>A0AAD8AVI5</accession>